<feature type="transmembrane region" description="Helical" evidence="6">
    <location>
        <begin position="54"/>
        <end position="77"/>
    </location>
</feature>
<proteinExistence type="inferred from homology"/>
<dbReference type="Proteomes" id="UP000308705">
    <property type="component" value="Unassembled WGS sequence"/>
</dbReference>
<dbReference type="PANTHER" id="PTHR43229">
    <property type="entry name" value="NODULATION PROTEIN J"/>
    <property type="match status" value="1"/>
</dbReference>
<keyword evidence="2 6" id="KW-0812">Transmembrane</keyword>
<comment type="similarity">
    <text evidence="6">Belongs to the ABC-2 integral membrane protein family.</text>
</comment>
<dbReference type="GO" id="GO:0046677">
    <property type="term" value="P:response to antibiotic"/>
    <property type="evidence" value="ECO:0007669"/>
    <property type="project" value="UniProtKB-KW"/>
</dbReference>
<dbReference type="PIRSF" id="PIRSF006648">
    <property type="entry name" value="DrrB"/>
    <property type="match status" value="1"/>
</dbReference>
<keyword evidence="6" id="KW-0813">Transport</keyword>
<comment type="caution">
    <text evidence="8">The sequence shown here is derived from an EMBL/GenBank/DDBJ whole genome shotgun (WGS) entry which is preliminary data.</text>
</comment>
<dbReference type="PANTHER" id="PTHR43229:SF2">
    <property type="entry name" value="NODULATION PROTEIN J"/>
    <property type="match status" value="1"/>
</dbReference>
<reference evidence="8 9" key="1">
    <citation type="submission" date="2019-04" db="EMBL/GenBank/DDBJ databases">
        <title>Herbidospora sp. NEAU-GS14.nov., a novel actinomycete isolated from soil.</title>
        <authorList>
            <person name="Han L."/>
        </authorList>
    </citation>
    <scope>NUCLEOTIDE SEQUENCE [LARGE SCALE GENOMIC DNA]</scope>
    <source>
        <strain evidence="8 9">NEAU-GS14</strain>
    </source>
</reference>
<dbReference type="InterPro" id="IPR000412">
    <property type="entry name" value="ABC_2_transport"/>
</dbReference>
<keyword evidence="6" id="KW-1003">Cell membrane</keyword>
<dbReference type="OrthoDB" id="9778589at2"/>
<protein>
    <recommendedName>
        <fullName evidence="6">Transport permease protein</fullName>
    </recommendedName>
</protein>
<dbReference type="InterPro" id="IPR051784">
    <property type="entry name" value="Nod_factor_ABC_transporter"/>
</dbReference>
<evidence type="ECO:0000256" key="1">
    <source>
        <dbReference type="ARBA" id="ARBA00004141"/>
    </source>
</evidence>
<evidence type="ECO:0000256" key="4">
    <source>
        <dbReference type="ARBA" id="ARBA00023136"/>
    </source>
</evidence>
<evidence type="ECO:0000259" key="7">
    <source>
        <dbReference type="PROSITE" id="PS51012"/>
    </source>
</evidence>
<evidence type="ECO:0000313" key="9">
    <source>
        <dbReference type="Proteomes" id="UP000308705"/>
    </source>
</evidence>
<feature type="transmembrane region" description="Helical" evidence="6">
    <location>
        <begin position="223"/>
        <end position="244"/>
    </location>
</feature>
<dbReference type="PROSITE" id="PS51012">
    <property type="entry name" value="ABC_TM2"/>
    <property type="match status" value="1"/>
</dbReference>
<dbReference type="GO" id="GO:0140359">
    <property type="term" value="F:ABC-type transporter activity"/>
    <property type="evidence" value="ECO:0007669"/>
    <property type="project" value="InterPro"/>
</dbReference>
<dbReference type="GO" id="GO:0043190">
    <property type="term" value="C:ATP-binding cassette (ABC) transporter complex"/>
    <property type="evidence" value="ECO:0007669"/>
    <property type="project" value="InterPro"/>
</dbReference>
<gene>
    <name evidence="8" type="ORF">FDA94_11910</name>
</gene>
<dbReference type="AlphaFoldDB" id="A0A4U3MLD2"/>
<evidence type="ECO:0000256" key="2">
    <source>
        <dbReference type="ARBA" id="ARBA00022692"/>
    </source>
</evidence>
<comment type="subcellular location">
    <subcellularLocation>
        <location evidence="6">Cell membrane</location>
        <topology evidence="6">Multi-pass membrane protein</topology>
    </subcellularLocation>
    <subcellularLocation>
        <location evidence="1">Membrane</location>
        <topology evidence="1">Multi-pass membrane protein</topology>
    </subcellularLocation>
</comment>
<feature type="transmembrane region" description="Helical" evidence="6">
    <location>
        <begin position="20"/>
        <end position="42"/>
    </location>
</feature>
<dbReference type="InterPro" id="IPR047817">
    <property type="entry name" value="ABC2_TM_bact-type"/>
</dbReference>
<organism evidence="8 9">
    <name type="scientific">Herbidospora galbida</name>
    <dbReference type="NCBI Taxonomy" id="2575442"/>
    <lineage>
        <taxon>Bacteria</taxon>
        <taxon>Bacillati</taxon>
        <taxon>Actinomycetota</taxon>
        <taxon>Actinomycetes</taxon>
        <taxon>Streptosporangiales</taxon>
        <taxon>Streptosporangiaceae</taxon>
        <taxon>Herbidospora</taxon>
    </lineage>
</organism>
<keyword evidence="4 6" id="KW-0472">Membrane</keyword>
<dbReference type="PRINTS" id="PR00164">
    <property type="entry name" value="ABC2TRNSPORT"/>
</dbReference>
<feature type="domain" description="ABC transmembrane type-2" evidence="7">
    <location>
        <begin position="18"/>
        <end position="247"/>
    </location>
</feature>
<evidence type="ECO:0000256" key="6">
    <source>
        <dbReference type="RuleBase" id="RU361157"/>
    </source>
</evidence>
<feature type="transmembrane region" description="Helical" evidence="6">
    <location>
        <begin position="168"/>
        <end position="186"/>
    </location>
</feature>
<dbReference type="EMBL" id="SZQA01000009">
    <property type="protein sequence ID" value="TKK88786.1"/>
    <property type="molecule type" value="Genomic_DNA"/>
</dbReference>
<evidence type="ECO:0000256" key="3">
    <source>
        <dbReference type="ARBA" id="ARBA00022989"/>
    </source>
</evidence>
<sequence length="250" mass="26662">MIRALTYWLFRYRRTWQGTVVVSVANPLLFLLAIGAGLGSLVQGDVEGVPYLQFFAPGMLAAAAFQNAFIDAGFGVATARGRERVYQTAVATPLSPGEVMGGHLLFVALRVFVGALAFVVVMACFGLVSSVSVFVTVLLAATLTGIAPAALVAAWAVTVTDFPRLNTVFRFVVMPMYLFSGTFFSVEQLPAALQTIMYALPLWHGADLCRSLALGTATPGMTLLHVAYLGAMAVAGILIGRVTFRKVLYV</sequence>
<feature type="transmembrane region" description="Helical" evidence="6">
    <location>
        <begin position="104"/>
        <end position="128"/>
    </location>
</feature>
<accession>A0A4U3MLD2</accession>
<keyword evidence="5" id="KW-0046">Antibiotic resistance</keyword>
<keyword evidence="9" id="KW-1185">Reference proteome</keyword>
<keyword evidence="3 6" id="KW-1133">Transmembrane helix</keyword>
<evidence type="ECO:0000256" key="5">
    <source>
        <dbReference type="ARBA" id="ARBA00023251"/>
    </source>
</evidence>
<feature type="transmembrane region" description="Helical" evidence="6">
    <location>
        <begin position="134"/>
        <end position="156"/>
    </location>
</feature>
<name>A0A4U3MLD2_9ACTN</name>
<dbReference type="InterPro" id="IPR013525">
    <property type="entry name" value="ABC2_TM"/>
</dbReference>
<dbReference type="Pfam" id="PF01061">
    <property type="entry name" value="ABC2_membrane"/>
    <property type="match status" value="1"/>
</dbReference>
<evidence type="ECO:0000313" key="8">
    <source>
        <dbReference type="EMBL" id="TKK88786.1"/>
    </source>
</evidence>